<name>A0A0F5K1P0_9BURK</name>
<feature type="chain" id="PRO_5002490859" description="Integral membrane protein" evidence="2">
    <location>
        <begin position="24"/>
        <end position="131"/>
    </location>
</feature>
<evidence type="ECO:0000313" key="3">
    <source>
        <dbReference type="EMBL" id="KKB63799.1"/>
    </source>
</evidence>
<feature type="compositionally biased region" description="Basic and acidic residues" evidence="1">
    <location>
        <begin position="70"/>
        <end position="80"/>
    </location>
</feature>
<feature type="region of interest" description="Disordered" evidence="1">
    <location>
        <begin position="21"/>
        <end position="80"/>
    </location>
</feature>
<dbReference type="Pfam" id="PF11776">
    <property type="entry name" value="RcnB"/>
    <property type="match status" value="1"/>
</dbReference>
<dbReference type="PATRIC" id="fig|28092.6.peg.2089"/>
<feature type="compositionally biased region" description="Basic and acidic residues" evidence="1">
    <location>
        <begin position="54"/>
        <end position="63"/>
    </location>
</feature>
<keyword evidence="4" id="KW-1185">Reference proteome</keyword>
<dbReference type="STRING" id="28092.WM40_08860"/>
<protein>
    <recommendedName>
        <fullName evidence="5">Integral membrane protein</fullName>
    </recommendedName>
</protein>
<proteinExistence type="predicted"/>
<keyword evidence="2" id="KW-0732">Signal</keyword>
<dbReference type="Gene3D" id="3.10.450.160">
    <property type="entry name" value="inner membrane protein cigr"/>
    <property type="match status" value="1"/>
</dbReference>
<evidence type="ECO:0000256" key="1">
    <source>
        <dbReference type="SAM" id="MobiDB-lite"/>
    </source>
</evidence>
<dbReference type="OrthoDB" id="6687316at2"/>
<dbReference type="RefSeq" id="WP_024902766.1">
    <property type="nucleotide sequence ID" value="NZ_CADFGU010000001.1"/>
</dbReference>
<accession>A0A0F5K1P0</accession>
<dbReference type="InterPro" id="IPR024572">
    <property type="entry name" value="RcnB"/>
</dbReference>
<dbReference type="AlphaFoldDB" id="A0A0F5K1P0"/>
<feature type="compositionally biased region" description="Gly residues" evidence="1">
    <location>
        <begin position="37"/>
        <end position="52"/>
    </location>
</feature>
<sequence>MKSKAIALLLASALAGTSVGAFAQSGPGPDDHRGPDQHGGPGHAGPQGGPDGGPRMHADDHGGRGPVPHSDWRRGQRLPDDYRGDRYVINDWHAHGLRQPPRGYQWRQINGDYVLVAVATGVISSIILSTH</sequence>
<evidence type="ECO:0000256" key="2">
    <source>
        <dbReference type="SAM" id="SignalP"/>
    </source>
</evidence>
<evidence type="ECO:0000313" key="4">
    <source>
        <dbReference type="Proteomes" id="UP000033618"/>
    </source>
</evidence>
<gene>
    <name evidence="3" type="ORF">WM40_08860</name>
</gene>
<feature type="signal peptide" evidence="2">
    <location>
        <begin position="1"/>
        <end position="23"/>
    </location>
</feature>
<organism evidence="3 4">
    <name type="scientific">Robbsia andropogonis</name>
    <dbReference type="NCBI Taxonomy" id="28092"/>
    <lineage>
        <taxon>Bacteria</taxon>
        <taxon>Pseudomonadati</taxon>
        <taxon>Pseudomonadota</taxon>
        <taxon>Betaproteobacteria</taxon>
        <taxon>Burkholderiales</taxon>
        <taxon>Burkholderiaceae</taxon>
        <taxon>Robbsia</taxon>
    </lineage>
</organism>
<reference evidence="3 4" key="1">
    <citation type="submission" date="2015-03" db="EMBL/GenBank/DDBJ databases">
        <title>Draft Genome Sequence of Burkholderia andropogonis type strain ICMP2807, isolated from Sorghum bicolor.</title>
        <authorList>
            <person name="Lopes-Santos L."/>
            <person name="Castro D.B."/>
            <person name="Ottoboni L.M."/>
            <person name="Park D."/>
            <person name="Weirc B.S."/>
            <person name="Destefano S.A."/>
        </authorList>
    </citation>
    <scope>NUCLEOTIDE SEQUENCE [LARGE SCALE GENOMIC DNA]</scope>
    <source>
        <strain evidence="3 4">ICMP2807</strain>
    </source>
</reference>
<dbReference type="EMBL" id="LAQU01000007">
    <property type="protein sequence ID" value="KKB63799.1"/>
    <property type="molecule type" value="Genomic_DNA"/>
</dbReference>
<comment type="caution">
    <text evidence="3">The sequence shown here is derived from an EMBL/GenBank/DDBJ whole genome shotgun (WGS) entry which is preliminary data.</text>
</comment>
<dbReference type="Proteomes" id="UP000033618">
    <property type="component" value="Unassembled WGS sequence"/>
</dbReference>
<evidence type="ECO:0008006" key="5">
    <source>
        <dbReference type="Google" id="ProtNLM"/>
    </source>
</evidence>